<comment type="caution">
    <text evidence="1">The sequence shown here is derived from an EMBL/GenBank/DDBJ whole genome shotgun (WGS) entry which is preliminary data.</text>
</comment>
<evidence type="ECO:0000313" key="1">
    <source>
        <dbReference type="EMBL" id="KZS00961.1"/>
    </source>
</evidence>
<evidence type="ECO:0000313" key="2">
    <source>
        <dbReference type="Proteomes" id="UP000076858"/>
    </source>
</evidence>
<evidence type="ECO:0008006" key="3">
    <source>
        <dbReference type="Google" id="ProtNLM"/>
    </source>
</evidence>
<gene>
    <name evidence="1" type="ORF">APZ42_002537</name>
</gene>
<proteinExistence type="predicted"/>
<dbReference type="SUPFAM" id="SSF53850">
    <property type="entry name" value="Periplasmic binding protein-like II"/>
    <property type="match status" value="1"/>
</dbReference>
<dbReference type="EMBL" id="LRGB01008000">
    <property type="protein sequence ID" value="KZS00961.1"/>
    <property type="molecule type" value="Genomic_DNA"/>
</dbReference>
<protein>
    <recommendedName>
        <fullName evidence="3">Solute-binding protein family 3/N-terminal domain-containing protein</fullName>
    </recommendedName>
</protein>
<dbReference type="AlphaFoldDB" id="A0A162C4Y5"/>
<organism evidence="1 2">
    <name type="scientific">Daphnia magna</name>
    <dbReference type="NCBI Taxonomy" id="35525"/>
    <lineage>
        <taxon>Eukaryota</taxon>
        <taxon>Metazoa</taxon>
        <taxon>Ecdysozoa</taxon>
        <taxon>Arthropoda</taxon>
        <taxon>Crustacea</taxon>
        <taxon>Branchiopoda</taxon>
        <taxon>Diplostraca</taxon>
        <taxon>Cladocera</taxon>
        <taxon>Anomopoda</taxon>
        <taxon>Daphniidae</taxon>
        <taxon>Daphnia</taxon>
    </lineage>
</organism>
<accession>A0A162C4Y5</accession>
<keyword evidence="2" id="KW-1185">Reference proteome</keyword>
<dbReference type="Proteomes" id="UP000076858">
    <property type="component" value="Unassembled WGS sequence"/>
</dbReference>
<reference evidence="1 2" key="1">
    <citation type="submission" date="2016-03" db="EMBL/GenBank/DDBJ databases">
        <title>EvidentialGene: Evidence-directed Construction of Genes on Genomes.</title>
        <authorList>
            <person name="Gilbert D.G."/>
            <person name="Choi J.-H."/>
            <person name="Mockaitis K."/>
            <person name="Colbourne J."/>
            <person name="Pfrender M."/>
        </authorList>
    </citation>
    <scope>NUCLEOTIDE SEQUENCE [LARGE SCALE GENOMIC DNA]</scope>
    <source>
        <strain evidence="1 2">Xinb3</strain>
        <tissue evidence="1">Complete organism</tissue>
    </source>
</reference>
<name>A0A162C4Y5_9CRUS</name>
<sequence length="153" mass="17605">MNDEDLVLSLKRQPFEFEGPASLRGHKLGGVYGHVYTDADPLVASGELQRLDSFTQEANLRMLLLGRVDLAFLSRSGLAWWRQRIPGFDELVHVAAQPRMRYQRHLMISRDLPETLRERLLQLAQTMGGDSQWREVMRRYGLLGQSAEWLNIA</sequence>